<protein>
    <submittedName>
        <fullName evidence="1">Uncharacterized protein</fullName>
    </submittedName>
</protein>
<keyword evidence="2" id="KW-1185">Reference proteome</keyword>
<evidence type="ECO:0000313" key="1">
    <source>
        <dbReference type="EMBL" id="KAL3644481.1"/>
    </source>
</evidence>
<dbReference type="AlphaFoldDB" id="A0ABD3DQB7"/>
<name>A0ABD3DQB7_9LAMI</name>
<gene>
    <name evidence="1" type="ORF">CASFOL_009661</name>
</gene>
<reference evidence="2" key="1">
    <citation type="journal article" date="2024" name="IScience">
        <title>Strigolactones Initiate the Formation of Haustorium-like Structures in Castilleja.</title>
        <authorList>
            <person name="Buerger M."/>
            <person name="Peterson D."/>
            <person name="Chory J."/>
        </authorList>
    </citation>
    <scope>NUCLEOTIDE SEQUENCE [LARGE SCALE GENOMIC DNA]</scope>
</reference>
<comment type="caution">
    <text evidence="1">The sequence shown here is derived from an EMBL/GenBank/DDBJ whole genome shotgun (WGS) entry which is preliminary data.</text>
</comment>
<organism evidence="1 2">
    <name type="scientific">Castilleja foliolosa</name>
    <dbReference type="NCBI Taxonomy" id="1961234"/>
    <lineage>
        <taxon>Eukaryota</taxon>
        <taxon>Viridiplantae</taxon>
        <taxon>Streptophyta</taxon>
        <taxon>Embryophyta</taxon>
        <taxon>Tracheophyta</taxon>
        <taxon>Spermatophyta</taxon>
        <taxon>Magnoliopsida</taxon>
        <taxon>eudicotyledons</taxon>
        <taxon>Gunneridae</taxon>
        <taxon>Pentapetalae</taxon>
        <taxon>asterids</taxon>
        <taxon>lamiids</taxon>
        <taxon>Lamiales</taxon>
        <taxon>Orobanchaceae</taxon>
        <taxon>Pedicularideae</taxon>
        <taxon>Castillejinae</taxon>
        <taxon>Castilleja</taxon>
    </lineage>
</organism>
<sequence>MSLRSSGSETEIKDFIVADYRPEMKSESGMVDDKISEDAPNRLDKQSVFYGCDPEMIPDYNPKRPVYSGPPAEEVGYKSKTEDKQSVFYGYDPEIPDYNYRPKRPLYVPYKSPPAEEVGYKSKTEDKQSVFYGCDPEMIPDYNYPPRRPDYSGDIPYKPLLAQELGLGYNYRNEDFIFKGNVMIGIKCAICEGKHDLFTCKLRERCPFDQKVPEDFEVVCLCCNRTHCTKRSYPIGRVTFKKSSSYLDKKSPKYMLF</sequence>
<evidence type="ECO:0000313" key="2">
    <source>
        <dbReference type="Proteomes" id="UP001632038"/>
    </source>
</evidence>
<proteinExistence type="predicted"/>
<accession>A0ABD3DQB7</accession>
<dbReference type="Proteomes" id="UP001632038">
    <property type="component" value="Unassembled WGS sequence"/>
</dbReference>
<dbReference type="EMBL" id="JAVIJP010000013">
    <property type="protein sequence ID" value="KAL3644481.1"/>
    <property type="molecule type" value="Genomic_DNA"/>
</dbReference>